<gene>
    <name evidence="4" type="primary">sucD</name>
    <name evidence="9" type="ordered locus">Desmu_1054</name>
</gene>
<dbReference type="PIRSF" id="PIRSF001553">
    <property type="entry name" value="SucCS_alpha"/>
    <property type="match status" value="1"/>
</dbReference>
<dbReference type="FunFam" id="3.40.50.720:FF:000277">
    <property type="entry name" value="Succinate--CoA ligase [ADP-forming] subunit alpha"/>
    <property type="match status" value="1"/>
</dbReference>
<dbReference type="UniPathway" id="UPA00223">
    <property type="reaction ID" value="UER00999"/>
</dbReference>
<evidence type="ECO:0000313" key="10">
    <source>
        <dbReference type="Proteomes" id="UP000001068"/>
    </source>
</evidence>
<dbReference type="PRINTS" id="PR01798">
    <property type="entry name" value="SCOASYNTHASE"/>
</dbReference>
<dbReference type="HAMAP" id="MF_01988">
    <property type="entry name" value="Succ_CoA_alpha"/>
    <property type="match status" value="1"/>
</dbReference>
<dbReference type="AlphaFoldDB" id="E8RA30"/>
<dbReference type="NCBIfam" id="NF004230">
    <property type="entry name" value="PRK05678.1"/>
    <property type="match status" value="1"/>
</dbReference>
<dbReference type="GO" id="GO:0006099">
    <property type="term" value="P:tricarboxylic acid cycle"/>
    <property type="evidence" value="ECO:0007669"/>
    <property type="project" value="UniProtKB-UniRule"/>
</dbReference>
<dbReference type="GO" id="GO:0000166">
    <property type="term" value="F:nucleotide binding"/>
    <property type="evidence" value="ECO:0007669"/>
    <property type="project" value="UniProtKB-KW"/>
</dbReference>
<dbReference type="InterPro" id="IPR016102">
    <property type="entry name" value="Succinyl-CoA_synth-like"/>
</dbReference>
<dbReference type="HOGENOM" id="CLU_052104_0_0_2"/>
<evidence type="ECO:0000256" key="7">
    <source>
        <dbReference type="RuleBase" id="RU000699"/>
    </source>
</evidence>
<evidence type="ECO:0000256" key="4">
    <source>
        <dbReference type="HAMAP-Rule" id="MF_01988"/>
    </source>
</evidence>
<keyword evidence="3 4" id="KW-0547">Nucleotide-binding</keyword>
<evidence type="ECO:0000256" key="2">
    <source>
        <dbReference type="ARBA" id="ARBA00022598"/>
    </source>
</evidence>
<comment type="similarity">
    <text evidence="4 6">Belongs to the succinate/malate CoA ligase alpha subunit family.</text>
</comment>
<dbReference type="PANTHER" id="PTHR11117:SF2">
    <property type="entry name" value="SUCCINATE--COA LIGASE [ADP_GDP-FORMING] SUBUNIT ALPHA, MITOCHONDRIAL"/>
    <property type="match status" value="1"/>
</dbReference>
<dbReference type="PROSITE" id="PS01216">
    <property type="entry name" value="SUCCINYL_COA_LIG_1"/>
    <property type="match status" value="1"/>
</dbReference>
<feature type="binding site" evidence="4">
    <location>
        <begin position="97"/>
        <end position="99"/>
    </location>
    <ligand>
        <name>CoA</name>
        <dbReference type="ChEBI" id="CHEBI:57287"/>
    </ligand>
</feature>
<dbReference type="InterPro" id="IPR036291">
    <property type="entry name" value="NAD(P)-bd_dom_sf"/>
</dbReference>
<dbReference type="InterPro" id="IPR033847">
    <property type="entry name" value="Citrt_syn/SCS-alpha_CS"/>
</dbReference>
<feature type="domain" description="CoA-binding" evidence="8">
    <location>
        <begin position="4"/>
        <end position="101"/>
    </location>
</feature>
<evidence type="ECO:0000256" key="1">
    <source>
        <dbReference type="ARBA" id="ARBA00022532"/>
    </source>
</evidence>
<dbReference type="Pfam" id="PF02629">
    <property type="entry name" value="CoA_binding"/>
    <property type="match status" value="1"/>
</dbReference>
<dbReference type="NCBIfam" id="TIGR01019">
    <property type="entry name" value="sucCoAalpha"/>
    <property type="match status" value="1"/>
</dbReference>
<feature type="binding site" evidence="4">
    <location>
        <position position="160"/>
    </location>
    <ligand>
        <name>substrate</name>
        <note>ligand shared with subunit beta</note>
    </ligand>
</feature>
<dbReference type="STRING" id="765177.Desmu_1054"/>
<dbReference type="Proteomes" id="UP000001068">
    <property type="component" value="Chromosome"/>
</dbReference>
<sequence>MGVLVDSATRVVVQGVTGREGSFHTKLMLEYGTRIVAGTSPGKGGSYVHGVPVYNSIWEAVREQGAVDASIVFVPARFAGDAVYEAVDNGVRTVVVITEGIPLHDELRFVNYARSRGVVVVGPNTPGVMTVGEAKLGIMPAHVFKPGRVGIVSRSGTLTYEIARELSKHGYGVSTVLGLGGDPVTGLDFIDAAKLFFADSGTDALVVVGEIGGDAEERFAGFYAGLAERKPVVAYVAGRTAPPGKRMGHAGAIISMGMGDYASKRRSLEEAGIPVAETPSQVPVLLGRLLKR</sequence>
<dbReference type="EC" id="6.2.1.5" evidence="4"/>
<proteinExistence type="inferred from homology"/>
<evidence type="ECO:0000313" key="9">
    <source>
        <dbReference type="EMBL" id="ADV65356.1"/>
    </source>
</evidence>
<keyword evidence="1 4" id="KW-0816">Tricarboxylic acid cycle</keyword>
<keyword evidence="2 4" id="KW-0436">Ligase</keyword>
<evidence type="ECO:0000256" key="6">
    <source>
        <dbReference type="RuleBase" id="RU000677"/>
    </source>
</evidence>
<dbReference type="PANTHER" id="PTHR11117">
    <property type="entry name" value="SUCCINYL-COA LIGASE SUBUNIT ALPHA"/>
    <property type="match status" value="1"/>
</dbReference>
<dbReference type="InterPro" id="IPR003781">
    <property type="entry name" value="CoA-bd"/>
</dbReference>
<dbReference type="SUPFAM" id="SSF51735">
    <property type="entry name" value="NAD(P)-binding Rossmann-fold domains"/>
    <property type="match status" value="1"/>
</dbReference>
<comment type="catalytic activity">
    <reaction evidence="4">
        <text>GTP + succinate + CoA = succinyl-CoA + GDP + phosphate</text>
        <dbReference type="Rhea" id="RHEA:22120"/>
        <dbReference type="ChEBI" id="CHEBI:30031"/>
        <dbReference type="ChEBI" id="CHEBI:37565"/>
        <dbReference type="ChEBI" id="CHEBI:43474"/>
        <dbReference type="ChEBI" id="CHEBI:57287"/>
        <dbReference type="ChEBI" id="CHEBI:57292"/>
        <dbReference type="ChEBI" id="CHEBI:58189"/>
    </reaction>
</comment>
<comment type="subunit">
    <text evidence="4 7">Heterotetramer of two alpha and two beta subunits.</text>
</comment>
<evidence type="ECO:0000256" key="5">
    <source>
        <dbReference type="PIRSR" id="PIRSR001553-1"/>
    </source>
</evidence>
<dbReference type="SUPFAM" id="SSF52210">
    <property type="entry name" value="Succinyl-CoA synthetase domains"/>
    <property type="match status" value="1"/>
</dbReference>
<dbReference type="Gene3D" id="3.40.50.261">
    <property type="entry name" value="Succinyl-CoA synthetase domains"/>
    <property type="match status" value="1"/>
</dbReference>
<reference evidence="10" key="1">
    <citation type="submission" date="2010-11" db="EMBL/GenBank/DDBJ databases">
        <title>The complete genome of Desulfurococcus mucosus DSM 2162.</title>
        <authorList>
            <consortium name="US DOE Joint Genome Institute (JGI-PGF)"/>
            <person name="Lucas S."/>
            <person name="Copeland A."/>
            <person name="Lapidus A."/>
            <person name="Bruce D."/>
            <person name="Goodwin L."/>
            <person name="Pitluck S."/>
            <person name="Kyrpides N."/>
            <person name="Mavromatis K."/>
            <person name="Pagani I."/>
            <person name="Ivanova N."/>
            <person name="Ovchinnikova G."/>
            <person name="Chertkov O."/>
            <person name="Held B."/>
            <person name="Brettin T."/>
            <person name="Detter J.C."/>
            <person name="Tapia R."/>
            <person name="Han C."/>
            <person name="Land M."/>
            <person name="Hauser L."/>
            <person name="Markowitz V."/>
            <person name="Cheng J.-F."/>
            <person name="Hugenholtz P."/>
            <person name="Woyke T."/>
            <person name="Wu D."/>
            <person name="Wirth R."/>
            <person name="Bilek Y."/>
            <person name="Hader T."/>
            <person name="Klenk H.-P."/>
            <person name="Eisen J.A."/>
        </authorList>
    </citation>
    <scope>NUCLEOTIDE SEQUENCE [LARGE SCALE GENOMIC DNA]</scope>
    <source>
        <strain evidence="10">ATCC 35584 / DSM 2162 / JCM 9187 / O7/1</strain>
    </source>
</reference>
<dbReference type="GeneID" id="10153761"/>
<dbReference type="InterPro" id="IPR017440">
    <property type="entry name" value="Cit_synth/succinyl-CoA_lig_AS"/>
</dbReference>
<dbReference type="eggNOG" id="arCOG01339">
    <property type="taxonomic scope" value="Archaea"/>
</dbReference>
<keyword evidence="10" id="KW-1185">Reference proteome</keyword>
<dbReference type="GO" id="GO:0004776">
    <property type="term" value="F:succinate-CoA ligase (GDP-forming) activity"/>
    <property type="evidence" value="ECO:0007669"/>
    <property type="project" value="TreeGrafter"/>
</dbReference>
<comment type="function">
    <text evidence="4 7">Succinyl-CoA synthetase functions in the citric acid cycle (TCA), coupling the hydrolysis of succinyl-CoA to the synthesis of either ATP or GTP and thus represents the only step of substrate-level phosphorylation in the TCA. The alpha subunit of the enzyme binds the substrates coenzyme A and phosphate, while succinate binding and nucleotide specificity is provided by the beta subunit.</text>
</comment>
<dbReference type="FunFam" id="3.40.50.261:FF:000006">
    <property type="entry name" value="Succinate--CoA ligase [ADP-forming] subunit alpha"/>
    <property type="match status" value="1"/>
</dbReference>
<dbReference type="GO" id="GO:0004775">
    <property type="term" value="F:succinate-CoA ligase (ADP-forming) activity"/>
    <property type="evidence" value="ECO:0007669"/>
    <property type="project" value="UniProtKB-UniRule"/>
</dbReference>
<dbReference type="PROSITE" id="PS00399">
    <property type="entry name" value="SUCCINYL_COA_LIG_2"/>
    <property type="match status" value="1"/>
</dbReference>
<dbReference type="Pfam" id="PF00549">
    <property type="entry name" value="Ligase_CoA"/>
    <property type="match status" value="1"/>
</dbReference>
<evidence type="ECO:0000256" key="3">
    <source>
        <dbReference type="ARBA" id="ARBA00022741"/>
    </source>
</evidence>
<feature type="binding site" evidence="4">
    <location>
        <position position="43"/>
    </location>
    <ligand>
        <name>CoA</name>
        <dbReference type="ChEBI" id="CHEBI:57287"/>
    </ligand>
</feature>
<dbReference type="KEGG" id="dmu:Desmu_1054"/>
<dbReference type="EMBL" id="CP002363">
    <property type="protein sequence ID" value="ADV65356.1"/>
    <property type="molecule type" value="Genomic_DNA"/>
</dbReference>
<protein>
    <recommendedName>
        <fullName evidence="4">Succinate--CoA ligase [ADP-forming] subunit alpha</fullName>
        <ecNumber evidence="4">6.2.1.5</ecNumber>
    </recommendedName>
    <alternativeName>
        <fullName evidence="4">Succinyl-CoA synthetase subunit alpha</fullName>
        <shortName evidence="4">SCS-alpha</shortName>
    </alternativeName>
</protein>
<dbReference type="InterPro" id="IPR005811">
    <property type="entry name" value="SUCC_ACL_C"/>
</dbReference>
<dbReference type="RefSeq" id="WP_013562578.1">
    <property type="nucleotide sequence ID" value="NC_014961.1"/>
</dbReference>
<comment type="pathway">
    <text evidence="4 7">Carbohydrate metabolism; tricarboxylic acid cycle; succinate from succinyl-CoA (ligase route): step 1/1.</text>
</comment>
<organism evidence="9 10">
    <name type="scientific">Desulfurococcus mucosus (strain ATCC 35584 / DSM 2162 / JCM 9187 / O7/1)</name>
    <dbReference type="NCBI Taxonomy" id="765177"/>
    <lineage>
        <taxon>Archaea</taxon>
        <taxon>Thermoproteota</taxon>
        <taxon>Thermoprotei</taxon>
        <taxon>Desulfurococcales</taxon>
        <taxon>Desulfurococcaceae</taxon>
        <taxon>Desulfurococcus</taxon>
    </lineage>
</organism>
<dbReference type="OrthoDB" id="55711at2157"/>
<accession>E8RA30</accession>
<reference evidence="9 10" key="2">
    <citation type="journal article" date="2011" name="Stand. Genomic Sci.">
        <title>Complete genome sequence of Desulfurococcus mucosus type strain (O7/1).</title>
        <authorList>
            <person name="Wirth R."/>
            <person name="Chertkov O."/>
            <person name="Held B."/>
            <person name="Lapidus A."/>
            <person name="Nolan M."/>
            <person name="Lucas S."/>
            <person name="Hammon N."/>
            <person name="Deshpande S."/>
            <person name="Cheng J.F."/>
            <person name="Tapia R."/>
            <person name="Han C."/>
            <person name="Goodwin L."/>
            <person name="Pitluck S."/>
            <person name="Liolios K."/>
            <person name="Ioanna P."/>
            <person name="Ivanova N."/>
            <person name="Mavromatis K."/>
            <person name="Mikhailova N."/>
            <person name="Pati A."/>
            <person name="Chen A."/>
            <person name="Palaniappan K."/>
            <person name="Land M."/>
            <person name="Hauser L."/>
            <person name="Chang Y.J."/>
            <person name="Jeffries C.D."/>
            <person name="Bilek Y."/>
            <person name="Hader T."/>
            <person name="Rohde M."/>
            <person name="Spring S."/>
            <person name="Sikorski J."/>
            <person name="Goker M."/>
            <person name="Woyke T."/>
            <person name="Bristow J."/>
            <person name="Eisen J.A."/>
            <person name="Markowitz V."/>
            <person name="Hugenholtz P."/>
            <person name="Kyrpides N.C."/>
            <person name="Klenk H.P."/>
        </authorList>
    </citation>
    <scope>NUCLEOTIDE SEQUENCE [LARGE SCALE GENOMIC DNA]</scope>
    <source>
        <strain evidence="10">ATCC 35584 / DSM 2162 / JCM 9187 / O7/1</strain>
    </source>
</reference>
<comment type="catalytic activity">
    <reaction evidence="4 7">
        <text>succinate + ATP + CoA = succinyl-CoA + ADP + phosphate</text>
        <dbReference type="Rhea" id="RHEA:17661"/>
        <dbReference type="ChEBI" id="CHEBI:30031"/>
        <dbReference type="ChEBI" id="CHEBI:30616"/>
        <dbReference type="ChEBI" id="CHEBI:43474"/>
        <dbReference type="ChEBI" id="CHEBI:57287"/>
        <dbReference type="ChEBI" id="CHEBI:57292"/>
        <dbReference type="ChEBI" id="CHEBI:456216"/>
        <dbReference type="EC" id="6.2.1.5"/>
    </reaction>
</comment>
<feature type="active site" description="Tele-phosphohistidine intermediate" evidence="4 5">
    <location>
        <position position="249"/>
    </location>
</feature>
<name>E8RA30_DESM0</name>
<feature type="binding site" evidence="4">
    <location>
        <begin position="17"/>
        <end position="20"/>
    </location>
    <ligand>
        <name>CoA</name>
        <dbReference type="ChEBI" id="CHEBI:57287"/>
    </ligand>
</feature>
<evidence type="ECO:0000259" key="8">
    <source>
        <dbReference type="SMART" id="SM00881"/>
    </source>
</evidence>
<dbReference type="SMART" id="SM00881">
    <property type="entry name" value="CoA_binding"/>
    <property type="match status" value="1"/>
</dbReference>
<dbReference type="GO" id="GO:0009361">
    <property type="term" value="C:succinate-CoA ligase complex (ADP-forming)"/>
    <property type="evidence" value="ECO:0007669"/>
    <property type="project" value="TreeGrafter"/>
</dbReference>
<dbReference type="Gene3D" id="3.40.50.720">
    <property type="entry name" value="NAD(P)-binding Rossmann-like Domain"/>
    <property type="match status" value="1"/>
</dbReference>
<dbReference type="InterPro" id="IPR005810">
    <property type="entry name" value="CoA_lig_alpha"/>
</dbReference>